<feature type="region of interest" description="Disordered" evidence="1">
    <location>
        <begin position="94"/>
        <end position="119"/>
    </location>
</feature>
<gene>
    <name evidence="3" type="ORF">CXG81DRAFT_26868</name>
</gene>
<evidence type="ECO:0000313" key="4">
    <source>
        <dbReference type="Proteomes" id="UP000274922"/>
    </source>
</evidence>
<keyword evidence="4" id="KW-1185">Reference proteome</keyword>
<sequence>MTGPTAGRSPLPTLRGMTRLLAAWTLVLLNLAGSHARPALSSWDAAVQGRRIDSESWRGTTSFARTPPSLRLFHDDAPGTLTMEIVSVRLGPPHFPNTDPHLEASAGDASSSAGMSGPTPEAAFSADDMNLLRQPIVSVMIGDDTTPAEPHVLAAVPPLVHVTSPPELGTARLPLSPGESVSHTDMATLGLGTANALSNNQKRVRPLVFHIASLDLPVDFRIWGAVGPALPADDTASPAASTTPPVPVATASASTAPTAASAAAPAASAAASASAPAPSTRDDETHDDEAEDDATGSTVVHGHSPTASPAATPMPPAPPGAVRVQLLAAMTRFSLEFMKTGPNPVEKRIQLYAMPDPATHAPVVADAFLAGMEVAPDAPRNARLTRNTLVQMSPAPILSSFATTPFATSPADPGRVAITAPGSRPWGSLRVRFQWVRDDGLTAPPPKPKD</sequence>
<evidence type="ECO:0000256" key="1">
    <source>
        <dbReference type="SAM" id="MobiDB-lite"/>
    </source>
</evidence>
<accession>A0A4P9X5N1</accession>
<protein>
    <submittedName>
        <fullName evidence="3">Uncharacterized protein</fullName>
    </submittedName>
</protein>
<feature type="region of interest" description="Disordered" evidence="1">
    <location>
        <begin position="267"/>
        <end position="319"/>
    </location>
</feature>
<feature type="compositionally biased region" description="Acidic residues" evidence="1">
    <location>
        <begin position="285"/>
        <end position="294"/>
    </location>
</feature>
<reference evidence="4" key="1">
    <citation type="journal article" date="2018" name="Nat. Microbiol.">
        <title>Leveraging single-cell genomics to expand the fungal tree of life.</title>
        <authorList>
            <person name="Ahrendt S.R."/>
            <person name="Quandt C.A."/>
            <person name="Ciobanu D."/>
            <person name="Clum A."/>
            <person name="Salamov A."/>
            <person name="Andreopoulos B."/>
            <person name="Cheng J.F."/>
            <person name="Woyke T."/>
            <person name="Pelin A."/>
            <person name="Henrissat B."/>
            <person name="Reynolds N.K."/>
            <person name="Benny G.L."/>
            <person name="Smith M.E."/>
            <person name="James T.Y."/>
            <person name="Grigoriev I.V."/>
        </authorList>
    </citation>
    <scope>NUCLEOTIDE SEQUENCE [LARGE SCALE GENOMIC DNA]</scope>
    <source>
        <strain evidence="4">ATCC 52028</strain>
    </source>
</reference>
<feature type="signal peptide" evidence="2">
    <location>
        <begin position="1"/>
        <end position="36"/>
    </location>
</feature>
<dbReference type="AlphaFoldDB" id="A0A4P9X5N1"/>
<proteinExistence type="predicted"/>
<dbReference type="EMBL" id="ML014216">
    <property type="protein sequence ID" value="RKP00436.1"/>
    <property type="molecule type" value="Genomic_DNA"/>
</dbReference>
<evidence type="ECO:0000313" key="3">
    <source>
        <dbReference type="EMBL" id="RKP00436.1"/>
    </source>
</evidence>
<dbReference type="Proteomes" id="UP000274922">
    <property type="component" value="Unassembled WGS sequence"/>
</dbReference>
<name>A0A4P9X5N1_9FUNG</name>
<feature type="chain" id="PRO_5020433002" evidence="2">
    <location>
        <begin position="37"/>
        <end position="450"/>
    </location>
</feature>
<organism evidence="3 4">
    <name type="scientific">Caulochytrium protostelioides</name>
    <dbReference type="NCBI Taxonomy" id="1555241"/>
    <lineage>
        <taxon>Eukaryota</taxon>
        <taxon>Fungi</taxon>
        <taxon>Fungi incertae sedis</taxon>
        <taxon>Chytridiomycota</taxon>
        <taxon>Chytridiomycota incertae sedis</taxon>
        <taxon>Chytridiomycetes</taxon>
        <taxon>Caulochytriales</taxon>
        <taxon>Caulochytriaceae</taxon>
        <taxon>Caulochytrium</taxon>
    </lineage>
</organism>
<keyword evidence="2" id="KW-0732">Signal</keyword>
<feature type="compositionally biased region" description="Low complexity" evidence="1">
    <location>
        <begin position="267"/>
        <end position="279"/>
    </location>
</feature>
<evidence type="ECO:0000256" key="2">
    <source>
        <dbReference type="SAM" id="SignalP"/>
    </source>
</evidence>
<feature type="compositionally biased region" description="Low complexity" evidence="1">
    <location>
        <begin position="104"/>
        <end position="117"/>
    </location>
</feature>